<dbReference type="Pfam" id="PF09820">
    <property type="entry name" value="AAA-ATPase_like"/>
    <property type="match status" value="1"/>
</dbReference>
<dbReference type="AlphaFoldDB" id="A0A1Y2AFY2"/>
<evidence type="ECO:0000259" key="1">
    <source>
        <dbReference type="Pfam" id="PF09820"/>
    </source>
</evidence>
<accession>A0A1Y2AFY2</accession>
<evidence type="ECO:0000313" key="3">
    <source>
        <dbReference type="Proteomes" id="UP000193920"/>
    </source>
</evidence>
<protein>
    <recommendedName>
        <fullName evidence="1">AAA-ATPase-like domain-containing protein</fullName>
    </recommendedName>
</protein>
<dbReference type="Gene3D" id="3.40.50.300">
    <property type="entry name" value="P-loop containing nucleotide triphosphate hydrolases"/>
    <property type="match status" value="1"/>
</dbReference>
<dbReference type="PANTHER" id="PTHR34825">
    <property type="entry name" value="CONSERVED PROTEIN, WITH A WEAK D-GALACTARATE DEHYDRATASE/ALTRONATE HYDROLASE DOMAIN"/>
    <property type="match status" value="1"/>
</dbReference>
<dbReference type="EMBL" id="MCOG01000271">
    <property type="protein sequence ID" value="ORY21190.1"/>
    <property type="molecule type" value="Genomic_DNA"/>
</dbReference>
<evidence type="ECO:0000313" key="2">
    <source>
        <dbReference type="EMBL" id="ORY21190.1"/>
    </source>
</evidence>
<dbReference type="Pfam" id="PF08011">
    <property type="entry name" value="PDDEXK_9"/>
    <property type="match status" value="1"/>
</dbReference>
<comment type="caution">
    <text evidence="2">The sequence shown here is derived from an EMBL/GenBank/DDBJ whole genome shotgun (WGS) entry which is preliminary data.</text>
</comment>
<dbReference type="Proteomes" id="UP000193920">
    <property type="component" value="Unassembled WGS sequence"/>
</dbReference>
<dbReference type="InterPro" id="IPR027417">
    <property type="entry name" value="P-loop_NTPase"/>
</dbReference>
<dbReference type="SUPFAM" id="SSF52540">
    <property type="entry name" value="P-loop containing nucleoside triphosphate hydrolases"/>
    <property type="match status" value="1"/>
</dbReference>
<organism evidence="2 3">
    <name type="scientific">Neocallimastix californiae</name>
    <dbReference type="NCBI Taxonomy" id="1754190"/>
    <lineage>
        <taxon>Eukaryota</taxon>
        <taxon>Fungi</taxon>
        <taxon>Fungi incertae sedis</taxon>
        <taxon>Chytridiomycota</taxon>
        <taxon>Chytridiomycota incertae sedis</taxon>
        <taxon>Neocallimastigomycetes</taxon>
        <taxon>Neocallimastigales</taxon>
        <taxon>Neocallimastigaceae</taxon>
        <taxon>Neocallimastix</taxon>
    </lineage>
</organism>
<keyword evidence="3" id="KW-1185">Reference proteome</keyword>
<dbReference type="InterPro" id="IPR012547">
    <property type="entry name" value="PDDEXK_9"/>
</dbReference>
<feature type="domain" description="AAA-ATPase-like" evidence="1">
    <location>
        <begin position="12"/>
        <end position="208"/>
    </location>
</feature>
<dbReference type="STRING" id="1754190.A0A1Y2AFY2"/>
<dbReference type="PANTHER" id="PTHR34825:SF1">
    <property type="entry name" value="AAA-ATPASE-LIKE DOMAIN-CONTAINING PROTEIN"/>
    <property type="match status" value="1"/>
</dbReference>
<proteinExistence type="predicted"/>
<dbReference type="OrthoDB" id="2143434at2759"/>
<dbReference type="InterPro" id="IPR018631">
    <property type="entry name" value="AAA-ATPase-like_dom"/>
</dbReference>
<name>A0A1Y2AFY2_9FUNG</name>
<gene>
    <name evidence="2" type="ORF">LY90DRAFT_676376</name>
</gene>
<sequence length="618" mass="73838">MVNYIFNPGSEDFEIFLKNKIFVDKTELIYHLNNVINSPDRFICVSRPRRFGKTTNANMLSAYYSFLRKKKNRIKIFNDKEIAKFNEWDKYLGKLNVIKLTMTDFFTKNTVEDGLKEIMQKIVTEVKNNKPEIEFKNENDIVSIFEEIRNLTDKKIVLIIDEWDIIVREKRNEEVKEYLKFINKATKDKNYIALAYITGILPIKKYGIQSSLSFDEYTMISSSWMTKFIGFTQKEVKSLCKKLQVENDKLNKSHTRKYKKRKLNEEYNNKEEIINCKETLQPEELTHKNILTCNKINSNNKLNNIQKQKMQKKRRNNKKSINEIENEVNFKNMKKWYNGYKLYDEIKKKIYRVYTPFSIVKSIKMKEISNHWNRTETFYALSEYIEMDLFGLKEDIIRLRNGKKIKIDIESYQNDMSSFKKKDDVLTMLIHLGYLGYDIKTKEVFIPNKEVLKEFITITDSENWNIIVKKLERSKELLKATWNQDFKKVAELIEEFHDETSNMDYNNESALKYTILLGYYVSDKYYNSFLELDSGKGFIDIAYIPYNLYSKYPALIIELKYEKNVETAMDQIKKRNYPQKLKEYKGNILLVGINYNKEISSNSEEFKHHTCTIEEFKK</sequence>
<reference evidence="2 3" key="1">
    <citation type="submission" date="2016-08" db="EMBL/GenBank/DDBJ databases">
        <title>A Parts List for Fungal Cellulosomes Revealed by Comparative Genomics.</title>
        <authorList>
            <consortium name="DOE Joint Genome Institute"/>
            <person name="Haitjema C.H."/>
            <person name="Gilmore S.P."/>
            <person name="Henske J.K."/>
            <person name="Solomon K.V."/>
            <person name="De Groot R."/>
            <person name="Kuo A."/>
            <person name="Mondo S.J."/>
            <person name="Salamov A.A."/>
            <person name="Labutti K."/>
            <person name="Zhao Z."/>
            <person name="Chiniquy J."/>
            <person name="Barry K."/>
            <person name="Brewer H.M."/>
            <person name="Purvine S.O."/>
            <person name="Wright A.T."/>
            <person name="Boxma B."/>
            <person name="Van Alen T."/>
            <person name="Hackstein J.H."/>
            <person name="Baker S.E."/>
            <person name="Grigoriev I.V."/>
            <person name="O'Malley M.A."/>
        </authorList>
    </citation>
    <scope>NUCLEOTIDE SEQUENCE [LARGE SCALE GENOMIC DNA]</scope>
    <source>
        <strain evidence="2 3">G1</strain>
    </source>
</reference>